<dbReference type="EMBL" id="MU865404">
    <property type="protein sequence ID" value="KAK4224077.1"/>
    <property type="molecule type" value="Genomic_DNA"/>
</dbReference>
<feature type="chain" id="PRO_5042929494" evidence="1">
    <location>
        <begin position="20"/>
        <end position="154"/>
    </location>
</feature>
<evidence type="ECO:0000313" key="2">
    <source>
        <dbReference type="EMBL" id="KAK4224077.1"/>
    </source>
</evidence>
<keyword evidence="1" id="KW-0732">Signal</keyword>
<name>A0AAN7BIW8_9PEZI</name>
<organism evidence="2 3">
    <name type="scientific">Podospora fimiseda</name>
    <dbReference type="NCBI Taxonomy" id="252190"/>
    <lineage>
        <taxon>Eukaryota</taxon>
        <taxon>Fungi</taxon>
        <taxon>Dikarya</taxon>
        <taxon>Ascomycota</taxon>
        <taxon>Pezizomycotina</taxon>
        <taxon>Sordariomycetes</taxon>
        <taxon>Sordariomycetidae</taxon>
        <taxon>Sordariales</taxon>
        <taxon>Podosporaceae</taxon>
        <taxon>Podospora</taxon>
    </lineage>
</organism>
<evidence type="ECO:0000313" key="3">
    <source>
        <dbReference type="Proteomes" id="UP001301958"/>
    </source>
</evidence>
<gene>
    <name evidence="2" type="ORF">QBC38DRAFT_486231</name>
</gene>
<dbReference type="Proteomes" id="UP001301958">
    <property type="component" value="Unassembled WGS sequence"/>
</dbReference>
<proteinExistence type="predicted"/>
<evidence type="ECO:0000256" key="1">
    <source>
        <dbReference type="SAM" id="SignalP"/>
    </source>
</evidence>
<reference evidence="2" key="1">
    <citation type="journal article" date="2023" name="Mol. Phylogenet. Evol.">
        <title>Genome-scale phylogeny and comparative genomics of the fungal order Sordariales.</title>
        <authorList>
            <person name="Hensen N."/>
            <person name="Bonometti L."/>
            <person name="Westerberg I."/>
            <person name="Brannstrom I.O."/>
            <person name="Guillou S."/>
            <person name="Cros-Aarteil S."/>
            <person name="Calhoun S."/>
            <person name="Haridas S."/>
            <person name="Kuo A."/>
            <person name="Mondo S."/>
            <person name="Pangilinan J."/>
            <person name="Riley R."/>
            <person name="LaButti K."/>
            <person name="Andreopoulos B."/>
            <person name="Lipzen A."/>
            <person name="Chen C."/>
            <person name="Yan M."/>
            <person name="Daum C."/>
            <person name="Ng V."/>
            <person name="Clum A."/>
            <person name="Steindorff A."/>
            <person name="Ohm R.A."/>
            <person name="Martin F."/>
            <person name="Silar P."/>
            <person name="Natvig D.O."/>
            <person name="Lalanne C."/>
            <person name="Gautier V."/>
            <person name="Ament-Velasquez S.L."/>
            <person name="Kruys A."/>
            <person name="Hutchinson M.I."/>
            <person name="Powell A.J."/>
            <person name="Barry K."/>
            <person name="Miller A.N."/>
            <person name="Grigoriev I.V."/>
            <person name="Debuchy R."/>
            <person name="Gladieux P."/>
            <person name="Hiltunen Thoren M."/>
            <person name="Johannesson H."/>
        </authorList>
    </citation>
    <scope>NUCLEOTIDE SEQUENCE</scope>
    <source>
        <strain evidence="2">CBS 990.96</strain>
    </source>
</reference>
<keyword evidence="3" id="KW-1185">Reference proteome</keyword>
<feature type="signal peptide" evidence="1">
    <location>
        <begin position="1"/>
        <end position="19"/>
    </location>
</feature>
<protein>
    <submittedName>
        <fullName evidence="2">Uncharacterized protein</fullName>
    </submittedName>
</protein>
<reference evidence="2" key="2">
    <citation type="submission" date="2023-05" db="EMBL/GenBank/DDBJ databases">
        <authorList>
            <consortium name="Lawrence Berkeley National Laboratory"/>
            <person name="Steindorff A."/>
            <person name="Hensen N."/>
            <person name="Bonometti L."/>
            <person name="Westerberg I."/>
            <person name="Brannstrom I.O."/>
            <person name="Guillou S."/>
            <person name="Cros-Aarteil S."/>
            <person name="Calhoun S."/>
            <person name="Haridas S."/>
            <person name="Kuo A."/>
            <person name="Mondo S."/>
            <person name="Pangilinan J."/>
            <person name="Riley R."/>
            <person name="Labutti K."/>
            <person name="Andreopoulos B."/>
            <person name="Lipzen A."/>
            <person name="Chen C."/>
            <person name="Yanf M."/>
            <person name="Daum C."/>
            <person name="Ng V."/>
            <person name="Clum A."/>
            <person name="Ohm R."/>
            <person name="Martin F."/>
            <person name="Silar P."/>
            <person name="Natvig D."/>
            <person name="Lalanne C."/>
            <person name="Gautier V."/>
            <person name="Ament-Velasquez S.L."/>
            <person name="Kruys A."/>
            <person name="Hutchinson M.I."/>
            <person name="Powell A.J."/>
            <person name="Barry K."/>
            <person name="Miller A.N."/>
            <person name="Grigoriev I.V."/>
            <person name="Debuchy R."/>
            <person name="Gladieux P."/>
            <person name="Thoren M.H."/>
            <person name="Johannesson H."/>
        </authorList>
    </citation>
    <scope>NUCLEOTIDE SEQUENCE</scope>
    <source>
        <strain evidence="2">CBS 990.96</strain>
    </source>
</reference>
<accession>A0AAN7BIW8</accession>
<comment type="caution">
    <text evidence="2">The sequence shown here is derived from an EMBL/GenBank/DDBJ whole genome shotgun (WGS) entry which is preliminary data.</text>
</comment>
<sequence>MKYLGVLVTTLLGLVSASAIPEPQPIEQRDVQTVHLTFYAGPTSYTLTIPADGTTYPTNHNNLNINIIGSFDYDIYRLCKFNYDPPASGTVTLVSSIAGNENQIFVGPPVPIKSVSCQGTCLYTYADCYRNGQFLGLCCNGYCAANKCRPWSYS</sequence>
<dbReference type="AlphaFoldDB" id="A0AAN7BIW8"/>